<feature type="region of interest" description="Disordered" evidence="1">
    <location>
        <begin position="2693"/>
        <end position="2717"/>
    </location>
</feature>
<feature type="region of interest" description="Disordered" evidence="1">
    <location>
        <begin position="1986"/>
        <end position="2006"/>
    </location>
</feature>
<feature type="domain" description="SDA1 C-terminal" evidence="3">
    <location>
        <begin position="3048"/>
        <end position="3094"/>
    </location>
</feature>
<evidence type="ECO:0000313" key="4">
    <source>
        <dbReference type="EMBL" id="OLP99793.1"/>
    </source>
</evidence>
<proteinExistence type="predicted"/>
<feature type="compositionally biased region" description="Polar residues" evidence="1">
    <location>
        <begin position="1986"/>
        <end position="2000"/>
    </location>
</feature>
<feature type="region of interest" description="Disordered" evidence="1">
    <location>
        <begin position="322"/>
        <end position="353"/>
    </location>
</feature>
<accession>A0A1Q9DX85</accession>
<dbReference type="Pfam" id="PF21638">
    <property type="entry name" value="SDA1_C"/>
    <property type="match status" value="1"/>
</dbReference>
<evidence type="ECO:0000259" key="3">
    <source>
        <dbReference type="Pfam" id="PF21638"/>
    </source>
</evidence>
<dbReference type="OrthoDB" id="430248at2759"/>
<reference evidence="4 5" key="1">
    <citation type="submission" date="2016-02" db="EMBL/GenBank/DDBJ databases">
        <title>Genome analysis of coral dinoflagellate symbionts highlights evolutionary adaptations to a symbiotic lifestyle.</title>
        <authorList>
            <person name="Aranda M."/>
            <person name="Li Y."/>
            <person name="Liew Y.J."/>
            <person name="Baumgarten S."/>
            <person name="Simakov O."/>
            <person name="Wilson M."/>
            <person name="Piel J."/>
            <person name="Ashoor H."/>
            <person name="Bougouffa S."/>
            <person name="Bajic V.B."/>
            <person name="Ryu T."/>
            <person name="Ravasi T."/>
            <person name="Bayer T."/>
            <person name="Micklem G."/>
            <person name="Kim H."/>
            <person name="Bhak J."/>
            <person name="Lajeunesse T.C."/>
            <person name="Voolstra C.R."/>
        </authorList>
    </citation>
    <scope>NUCLEOTIDE SEQUENCE [LARGE SCALE GENOMIC DNA]</scope>
    <source>
        <strain evidence="4 5">CCMP2467</strain>
    </source>
</reference>
<feature type="region of interest" description="Disordered" evidence="1">
    <location>
        <begin position="2767"/>
        <end position="2824"/>
    </location>
</feature>
<protein>
    <recommendedName>
        <fullName evidence="3">SDA1 C-terminal domain-containing protein</fullName>
    </recommendedName>
</protein>
<feature type="transmembrane region" description="Helical" evidence="2">
    <location>
        <begin position="1581"/>
        <end position="1607"/>
    </location>
</feature>
<feature type="compositionally biased region" description="Pro residues" evidence="1">
    <location>
        <begin position="123"/>
        <end position="132"/>
    </location>
</feature>
<feature type="region of interest" description="Disordered" evidence="1">
    <location>
        <begin position="374"/>
        <end position="409"/>
    </location>
</feature>
<keyword evidence="2" id="KW-0472">Membrane</keyword>
<feature type="compositionally biased region" description="Basic residues" evidence="1">
    <location>
        <begin position="344"/>
        <end position="353"/>
    </location>
</feature>
<evidence type="ECO:0000256" key="1">
    <source>
        <dbReference type="SAM" id="MobiDB-lite"/>
    </source>
</evidence>
<feature type="region of interest" description="Disordered" evidence="1">
    <location>
        <begin position="75"/>
        <end position="168"/>
    </location>
</feature>
<comment type="caution">
    <text evidence="4">The sequence shown here is derived from an EMBL/GenBank/DDBJ whole genome shotgun (WGS) entry which is preliminary data.</text>
</comment>
<feature type="compositionally biased region" description="Low complexity" evidence="1">
    <location>
        <begin position="389"/>
        <end position="400"/>
    </location>
</feature>
<keyword evidence="5" id="KW-1185">Reference proteome</keyword>
<feature type="compositionally biased region" description="Basic and acidic residues" evidence="1">
    <location>
        <begin position="2793"/>
        <end position="2802"/>
    </location>
</feature>
<feature type="compositionally biased region" description="Basic and acidic residues" evidence="1">
    <location>
        <begin position="2700"/>
        <end position="2717"/>
    </location>
</feature>
<keyword evidence="2" id="KW-1133">Transmembrane helix</keyword>
<feature type="region of interest" description="Disordered" evidence="1">
    <location>
        <begin position="1204"/>
        <end position="1263"/>
    </location>
</feature>
<organism evidence="4 5">
    <name type="scientific">Symbiodinium microadriaticum</name>
    <name type="common">Dinoflagellate</name>
    <name type="synonym">Zooxanthella microadriatica</name>
    <dbReference type="NCBI Taxonomy" id="2951"/>
    <lineage>
        <taxon>Eukaryota</taxon>
        <taxon>Sar</taxon>
        <taxon>Alveolata</taxon>
        <taxon>Dinophyceae</taxon>
        <taxon>Suessiales</taxon>
        <taxon>Symbiodiniaceae</taxon>
        <taxon>Symbiodinium</taxon>
    </lineage>
</organism>
<gene>
    <name evidence="4" type="ORF">AK812_SmicGene17586</name>
</gene>
<sequence>MSAVLVRCSDCQRWASTSGSPICGICRVSRAISLLPADPRLTSSNFDLVHSILEGCLGEVNSWLCVPLEFPPSSCDNENLSPAPGETSKIKGRSSSEGKETKQKRSDRDQDRREERREITRQPPKPPPPPQRGDPDERPEVRLTSSSKRKARPSENPEPTNQTFGDGELECTEETFKSQKKNKGKPTGEGLSAWKALRDFVPQVGQQLHLKGTYRGVPAECVGEVEGLLDDREGQWMKLNLTGTLNAELQEWKRSHSEGFYANRKPLAQDLNPQLDGLFCVRELREVDPLLEWKSNLLNLVGSPGELDGLAAVAQDLGYGVNPGGLGTTPPPPASRNEGDVPKRPKRLKGKARIKSMIRASAWDWRGSSLDPAFRRPHIGAKRKRDRSSGSSSTSSSQDTQKGDSDQEDLFPEKAQARHISRKCPGLLTRYAVKEARKRLMTAIGEHGGDHQPGPIFLKYYRQVFSHSGASTPMRREYLTLACCLDAILEGDVLRCLDIGVQRMKAVEQISQGVSPAIANRLEIIPPENFSLASMEESKCAAQEQRREDKVSAVGGSSINRGERLERRKRQGWERETTWEITSSERDASSIERSSGSEGLNTVVSISDASPPSLREGCEGEALPFDLSGKLSQLGPLLCKWCRLHYGHMLYVELPIPCKRHSTAEVFPLPMLLGGLPPEEQCWLEAAVRALNWLAIGDLRLSEKPATPTQKSLLQELHHSFGALGQLGSRFFDEASIESYWKSKSINGYGEEVHCAFQFNRANVQHSLPTRELAGALDGVVVASGGIKDFLERPMAYLKPEGSRTWMKPPRVMVRAEDWEAVAKGLIERKICDIIPLSQVIHVDGKPVLGGLFGVPKNEEVDGVPVLRLIMDLRPINKLFESIVGDLNTLPMLGQLLPLEIFPEEAVVVSSEDIKAMFYIVGSGVSDCQYQSLNIPVNEKKSVKSSLAAEMQGGFEGNMCIWKPIPDRVGGYVAVEPDPASRQRSEAASVHELCWLQQHLPELALAVTEELSPFVSLALDAARPPSLIQVEAARPEVGAIDERENIATWIPADAAYRRYLWALPAEGVKLTRAAKASLATVESQSFADIVVARSGLEMQTGSHCDRENILEAADAFSCSVVFSHRRGQQPWVDQVQAAEQSLVDVISLDGDLVVEALSNIPQDARGRLRTMLVLAEEVVVQAAHGYQIVIDTGLGTAGWYVQEEPDAADPQSGPVAATGQSWADTSDADGGPVLSLQSAPAPQPAPAPTQVQHGPLPTADPGTAATQVVAPVPAPSQVQTNTQVTPPQPVQPLPQPILGPLSKAATRGQQMAPQQMVAHITVKAQPKPQPQPQPQPQHQIVAVKSSPAQPDQMAAVHPGLFFAQYSAAAARIARSRPSHHGVLLSHLQPLPQTPMLGTALGSVVLLATLRRRDDRSVTTAEGKQLKLGYKMVEVSFLDLDVGGGAQVLEACSHAVPSSSSPIYMRLSDQNFPGAVCAFLNAANEWSEAGTSVPSTAEISEAFGPDIAAAGGFWCSAYHLSLFAILEAFLSKLRNDGLTVEQWDCGCGGGWVCGQDVVSVVAVVVIVLVVVVVYDSSRILRFTLASCVVCLPFISLDSAVVSSLLFLFRIVVLHISELGCATSSAAQEEGILILLHHQAELAATTTTSTTIPSIAESVQSAVSYPGSQGKCCSVSSCSNSLQVLTQAAGSGLIADAISQAVSQTMDNPLEVRLPADMSRAETQKKRTEGLQHSTVLDIPRNARDSEYVKSDPEGRPLLGRGEQPLTLALLQQALQGSQQQITNSIRESLRGQALGDGMLTMQSVEETLRLVNRTSLTCKLISMSKIRYPRMLAKHQETQHQHWKQDYEAGAMLLQEGDKLLFEKGGQVLAVTWWRRAAKNKTPPRRPRADGDTQKAFSPKWGDGQWVHGWMDGWMEMDGDGWRWMEMDGWMDGDGWRWMEMDGDGWMDGTQGTAAKGNLPLRHLREPPQAAARRQRFEVHLMQASMNSPVPAQTPKRTGQTALGPRTGQEFTANAKSECTTAVWAARNIQRDCADAWTALCMRHFGEERTVTTAEGKQLKLGYKMVEVSFLELDLTGRAEVLAVPSSSSPIYMRLSDQNFPGAVCAFLNAANEWSEAGTSVPSTAEISEAFGPDIAAADGFWCSASHLSLFAILEAAGDSTHQNSTATATKVQNKVFEWTEPLSQDAVQMSGSAPYTSAAKSTVVSQNIVAGLITLPFADPIATSEFLLLAAMSDSTMEAAIFREFRSLLPASYPALAVASFATTLEAQARFGVEGLSFGTIVETAQGHFKIGPRALQVSLVDMALGTTITAVDTWPKAEPLYFRLSDDVFSDTAVCAWLNHLNEWVQDDTYRPSEDELRAALGTAWSPGFWCATLHFGLFTILEVRVEPGDVAGAMQNLVLTSAAQVFSEAFIAASTQPQQSGAFGWSAGPGLAGALVTIPELPASSDDRFVNVVADIYEEIFIALPAWLSESVGGYDVLSVAEIQYDNMNATSRNSLPSGPLAAKTSITMANGQSAYLAPVLVEVTVLSNEPANPRAIALSNLTTPIYIRLSPQEFPGAACAFLSSGSWSQDGMYRPDAAEVAAAFAGFGQSGLEVSTGLWCATNHLSLFGILEPIEEAPCDGILLGSECVAIGILLAAVGGPLGCCSICCIVYCCIKCRRPTAGKVKLTDHRGSSHEFGFQVVKESALSRVVRTPTTKSEKSGRSGQEHAEPEEVEAVKIHVRWDVDVDKAQEANFDFSVAPDGEKKQDRFLAVTDTGVLLAESPKMRSAVSEKSNDAQSESPRSSRHRKLSEAEERVLADMEDNEPEESNPSPQEPIEKEEDPDDILIIANPDDFQDSPKRIKSVSGNWEMFEDGAHVEYWSATHAQWLQGSIDGPGVVTPADPNFPTYNLILKAKRSSKQRREFVELSALRKPLREGHAVSVKLDGEDRWLPAIVIARQSIPLGYRVLLVDGPHDGESVTVLADRVRNRFPAGQRVAVYRGLHEGWRDGVVRGDTAHEVPSVSVELDSKMEIEGEVVESLQHLVRAGRTDFKEKIVERAKNRKGGRTNKENARNKPLLMTLQSRAVKEKRARTAKQKLATLRGHIKNLRKNAAHPKRRR</sequence>
<feature type="compositionally biased region" description="Basic and acidic residues" evidence="1">
    <location>
        <begin position="94"/>
        <end position="120"/>
    </location>
</feature>
<evidence type="ECO:0000256" key="2">
    <source>
        <dbReference type="SAM" id="Phobius"/>
    </source>
</evidence>
<dbReference type="InterPro" id="IPR048292">
    <property type="entry name" value="SDA1_C"/>
</dbReference>
<evidence type="ECO:0000313" key="5">
    <source>
        <dbReference type="Proteomes" id="UP000186817"/>
    </source>
</evidence>
<name>A0A1Q9DX85_SYMMI</name>
<feature type="transmembrane region" description="Helical" evidence="2">
    <location>
        <begin position="1556"/>
        <end position="1574"/>
    </location>
</feature>
<dbReference type="Proteomes" id="UP000186817">
    <property type="component" value="Unassembled WGS sequence"/>
</dbReference>
<keyword evidence="2" id="KW-0812">Transmembrane</keyword>
<dbReference type="EMBL" id="LSRX01000349">
    <property type="protein sequence ID" value="OLP99793.1"/>
    <property type="molecule type" value="Genomic_DNA"/>
</dbReference>
<feature type="compositionally biased region" description="Basic residues" evidence="1">
    <location>
        <begin position="375"/>
        <end position="386"/>
    </location>
</feature>